<dbReference type="PANTHER" id="PTHR11122">
    <property type="entry name" value="APOSPORY-ASSOCIATED PROTEIN C-RELATED"/>
    <property type="match status" value="1"/>
</dbReference>
<sequence>MLTITVEQQQYKTYILTDQTAGSQIEVVPERGGIITRWRVHNQEIFYLDSERFTHPELSIRGGNPILFPICGNLPDNIYTFNQQTYTLKQHGFARDLPWEVTAQETSHQASLTLVLKSNEQTKAVYPFDFQLIFTYQLQGNTLEIKQQYQNLSSTPMPFSAGFHPYFLTSGDKHQLQFHIPSQAYQDQATKEIHPFDGSFDFTREEIDVGFGGLTSQSATVIDPVRKLKLTLDYDRIYSRLVFWTIKGKDFYCLEPWTAPRNALNTGENLTVLAPKASSTASVRLTANLL</sequence>
<name>A0A7U3RX51_9CYAN</name>
<dbReference type="EMBL" id="CP063311">
    <property type="protein sequence ID" value="QOV21328.1"/>
    <property type="molecule type" value="Genomic_DNA"/>
</dbReference>
<dbReference type="PANTHER" id="PTHR11122:SF13">
    <property type="entry name" value="GLUCOSE-6-PHOSPHATE 1-EPIMERASE"/>
    <property type="match status" value="1"/>
</dbReference>
<dbReference type="SUPFAM" id="SSF74650">
    <property type="entry name" value="Galactose mutarotase-like"/>
    <property type="match status" value="1"/>
</dbReference>
<dbReference type="AlphaFoldDB" id="A0A7U3RX51"/>
<keyword evidence="2" id="KW-1185">Reference proteome</keyword>
<dbReference type="RefSeq" id="WP_200986984.1">
    <property type="nucleotide sequence ID" value="NZ_CP063311.1"/>
</dbReference>
<evidence type="ECO:0000313" key="2">
    <source>
        <dbReference type="Proteomes" id="UP000593846"/>
    </source>
</evidence>
<dbReference type="GO" id="GO:0016853">
    <property type="term" value="F:isomerase activity"/>
    <property type="evidence" value="ECO:0007669"/>
    <property type="project" value="InterPro"/>
</dbReference>
<dbReference type="Gene3D" id="2.70.98.10">
    <property type="match status" value="1"/>
</dbReference>
<dbReference type="InterPro" id="IPR014718">
    <property type="entry name" value="GH-type_carb-bd"/>
</dbReference>
<dbReference type="CDD" id="cd09025">
    <property type="entry name" value="Aldose_epim_Slr1438"/>
    <property type="match status" value="1"/>
</dbReference>
<organism evidence="1 2">
    <name type="scientific">Anabaenopsis elenkinii CCIBt3563</name>
    <dbReference type="NCBI Taxonomy" id="2779889"/>
    <lineage>
        <taxon>Bacteria</taxon>
        <taxon>Bacillati</taxon>
        <taxon>Cyanobacteriota</taxon>
        <taxon>Cyanophyceae</taxon>
        <taxon>Nostocales</taxon>
        <taxon>Nodulariaceae</taxon>
        <taxon>Anabaenopsis</taxon>
    </lineage>
</organism>
<evidence type="ECO:0000313" key="1">
    <source>
        <dbReference type="EMBL" id="QOV21328.1"/>
    </source>
</evidence>
<accession>A0A7U3RX51</accession>
<dbReference type="KEGG" id="aee:IM676_11145"/>
<dbReference type="Proteomes" id="UP000593846">
    <property type="component" value="Chromosome"/>
</dbReference>
<dbReference type="InterPro" id="IPR011013">
    <property type="entry name" value="Gal_mutarotase_sf_dom"/>
</dbReference>
<dbReference type="GO" id="GO:0030246">
    <property type="term" value="F:carbohydrate binding"/>
    <property type="evidence" value="ECO:0007669"/>
    <property type="project" value="InterPro"/>
</dbReference>
<proteinExistence type="predicted"/>
<protein>
    <submittedName>
        <fullName evidence="1">Aldose epimerase</fullName>
    </submittedName>
</protein>
<dbReference type="GO" id="GO:0005975">
    <property type="term" value="P:carbohydrate metabolic process"/>
    <property type="evidence" value="ECO:0007669"/>
    <property type="project" value="InterPro"/>
</dbReference>
<dbReference type="Pfam" id="PF01263">
    <property type="entry name" value="Aldose_epim"/>
    <property type="match status" value="1"/>
</dbReference>
<reference evidence="2" key="1">
    <citation type="submission" date="2020-10" db="EMBL/GenBank/DDBJ databases">
        <title>Genome-based taxonomic classification of the species Anabaenopsis elenkinii.</title>
        <authorList>
            <person name="Delbaje E."/>
            <person name="Andreote A.P.D."/>
            <person name="Pellegrinetti T.A."/>
            <person name="Cruz R.B."/>
            <person name="Branco L.H.Z."/>
            <person name="Fiore M.F."/>
        </authorList>
    </citation>
    <scope>NUCLEOTIDE SEQUENCE [LARGE SCALE GENOMIC DNA]</scope>
    <source>
        <strain evidence="2">CCIBt3563</strain>
    </source>
</reference>
<gene>
    <name evidence="1" type="ORF">IM676_11145</name>
</gene>
<dbReference type="InterPro" id="IPR008183">
    <property type="entry name" value="Aldose_1/G6P_1-epimerase"/>
</dbReference>